<dbReference type="Proteomes" id="UP000092484">
    <property type="component" value="Unassembled WGS sequence"/>
</dbReference>
<evidence type="ECO:0000256" key="1">
    <source>
        <dbReference type="SAM" id="SignalP"/>
    </source>
</evidence>
<dbReference type="AlphaFoldDB" id="A0A1A7BDH9"/>
<accession>A0A1A7BDH9</accession>
<reference evidence="2 3" key="1">
    <citation type="submission" date="2016-06" db="EMBL/GenBank/DDBJ databases">
        <title>Genome sequence of Porphyrobacter dokdonensis DSW-74.</title>
        <authorList>
            <person name="Kim J.F."/>
            <person name="Song J.Y."/>
        </authorList>
    </citation>
    <scope>NUCLEOTIDE SEQUENCE [LARGE SCALE GENOMIC DNA]</scope>
    <source>
        <strain evidence="2 3">DSW-74</strain>
    </source>
</reference>
<proteinExistence type="predicted"/>
<organism evidence="2 3">
    <name type="scientific">Erythrobacter dokdonensis DSW-74</name>
    <dbReference type="NCBI Taxonomy" id="1300349"/>
    <lineage>
        <taxon>Bacteria</taxon>
        <taxon>Pseudomonadati</taxon>
        <taxon>Pseudomonadota</taxon>
        <taxon>Alphaproteobacteria</taxon>
        <taxon>Sphingomonadales</taxon>
        <taxon>Erythrobacteraceae</taxon>
        <taxon>Erythrobacter/Porphyrobacter group</taxon>
        <taxon>Erythrobacter</taxon>
    </lineage>
</organism>
<evidence type="ECO:0000313" key="3">
    <source>
        <dbReference type="Proteomes" id="UP000092484"/>
    </source>
</evidence>
<sequence length="183" mass="19742">MKAIKIHFHMRLATFLVIAFQAVCGSLAPLAARDGALPASEWDFIAFEVKSWGQPVSSWRITSSGEGSWTEVRKAAVDAPAGDIAVWHEIPAEAQLALALRRVFDRLPPIAPDYGNCANFMSDLPYGTLRLTKGATTTEIAWNSGCLDDGYVAFIGLLKEADSLVAAAGRQGQMLREEPLPGP</sequence>
<feature type="chain" id="PRO_5008509930" evidence="1">
    <location>
        <begin position="32"/>
        <end position="183"/>
    </location>
</feature>
<dbReference type="EMBL" id="LZYB01000004">
    <property type="protein sequence ID" value="OBV10588.1"/>
    <property type="molecule type" value="Genomic_DNA"/>
</dbReference>
<keyword evidence="3" id="KW-1185">Reference proteome</keyword>
<feature type="signal peptide" evidence="1">
    <location>
        <begin position="1"/>
        <end position="31"/>
    </location>
</feature>
<gene>
    <name evidence="2" type="ORF">I603_1801</name>
</gene>
<name>A0A1A7BDH9_9SPHN</name>
<comment type="caution">
    <text evidence="2">The sequence shown here is derived from an EMBL/GenBank/DDBJ whole genome shotgun (WGS) entry which is preliminary data.</text>
</comment>
<keyword evidence="1" id="KW-0732">Signal</keyword>
<protein>
    <submittedName>
        <fullName evidence="2">Uncharacterized protein</fullName>
    </submittedName>
</protein>
<dbReference type="PATRIC" id="fig|1300349.4.peg.1793"/>
<evidence type="ECO:0000313" key="2">
    <source>
        <dbReference type="EMBL" id="OBV10588.1"/>
    </source>
</evidence>